<reference evidence="1 2" key="1">
    <citation type="submission" date="2020-11" db="EMBL/GenBank/DDBJ databases">
        <title>Fusibacter basophilias sp. nov.</title>
        <authorList>
            <person name="Qiu D."/>
        </authorList>
    </citation>
    <scope>NUCLEOTIDE SEQUENCE [LARGE SCALE GENOMIC DNA]</scope>
    <source>
        <strain evidence="1 2">Q10-2</strain>
    </source>
</reference>
<accession>A0ABR9ZUF2</accession>
<dbReference type="Gene3D" id="3.10.520.10">
    <property type="entry name" value="ApbE-like domains"/>
    <property type="match status" value="1"/>
</dbReference>
<dbReference type="SUPFAM" id="SSF143631">
    <property type="entry name" value="ApbE-like"/>
    <property type="match status" value="1"/>
</dbReference>
<gene>
    <name evidence="1" type="ORF">ISU02_11650</name>
</gene>
<dbReference type="RefSeq" id="WP_194702017.1">
    <property type="nucleotide sequence ID" value="NZ_JADKNH010000006.1"/>
</dbReference>
<comment type="caution">
    <text evidence="1">The sequence shown here is derived from an EMBL/GenBank/DDBJ whole genome shotgun (WGS) entry which is preliminary data.</text>
</comment>
<proteinExistence type="predicted"/>
<dbReference type="InterPro" id="IPR003374">
    <property type="entry name" value="ApbE-like_sf"/>
</dbReference>
<evidence type="ECO:0000313" key="2">
    <source>
        <dbReference type="Proteomes" id="UP000614200"/>
    </source>
</evidence>
<keyword evidence="2" id="KW-1185">Reference proteome</keyword>
<dbReference type="Proteomes" id="UP000614200">
    <property type="component" value="Unassembled WGS sequence"/>
</dbReference>
<sequence length="238" mass="26213">MYQERVYRQEMNARGLFAYTVTIFESDLMIYTDQMLSEEAYRWTTYYRKEIEQYAQLKPGFIGGLEPQVCLKTASTLIRHMHQASEKAGVGPMATVAGGISYYVGKKLLESCREVMIENGGDIFLKSFTEKKIRIFAGNSPFSNKLSLKLPPCPEGIGICTSAGKIGHSLSFGNADAVVIISEDVLLADAVATATGNRIQTKEHIAEGIEFARAIEGVLGVVIIVDDQIGLWGKIELC</sequence>
<name>A0ABR9ZUF2_9FIRM</name>
<protein>
    <submittedName>
        <fullName evidence="1">UPF0280 family protein</fullName>
    </submittedName>
</protein>
<evidence type="ECO:0000313" key="1">
    <source>
        <dbReference type="EMBL" id="MBF4693783.1"/>
    </source>
</evidence>
<dbReference type="EMBL" id="JADKNH010000006">
    <property type="protein sequence ID" value="MBF4693783.1"/>
    <property type="molecule type" value="Genomic_DNA"/>
</dbReference>
<organism evidence="1 2">
    <name type="scientific">Fusibacter ferrireducens</name>
    <dbReference type="NCBI Taxonomy" id="2785058"/>
    <lineage>
        <taxon>Bacteria</taxon>
        <taxon>Bacillati</taxon>
        <taxon>Bacillota</taxon>
        <taxon>Clostridia</taxon>
        <taxon>Eubacteriales</taxon>
        <taxon>Eubacteriales Family XII. Incertae Sedis</taxon>
        <taxon>Fusibacter</taxon>
    </lineage>
</organism>